<reference evidence="1" key="2">
    <citation type="submission" date="2025-08" db="UniProtKB">
        <authorList>
            <consortium name="EnsemblFungi"/>
        </authorList>
    </citation>
    <scope>IDENTIFICATION</scope>
    <source>
        <strain evidence="1">4287 / CBS 123668 / FGSC 9935 / NRRL 34936</strain>
    </source>
</reference>
<protein>
    <recommendedName>
        <fullName evidence="3">Fungal N-terminal domain-containing protein</fullName>
    </recommendedName>
</protein>
<dbReference type="Proteomes" id="UP000002489">
    <property type="component" value="Unassembled WGS sequence"/>
</dbReference>
<organism evidence="1 2">
    <name type="scientific">Fusarium oxysporum (strain Fo5176)</name>
    <name type="common">Fusarium vascular wilt</name>
    <dbReference type="NCBI Taxonomy" id="660025"/>
    <lineage>
        <taxon>Eukaryota</taxon>
        <taxon>Fungi</taxon>
        <taxon>Dikarya</taxon>
        <taxon>Ascomycota</taxon>
        <taxon>Pezizomycotina</taxon>
        <taxon>Sordariomycetes</taxon>
        <taxon>Hypocreomycetidae</taxon>
        <taxon>Hypocreales</taxon>
        <taxon>Nectriaceae</taxon>
        <taxon>Fusarium</taxon>
        <taxon>Fusarium oxysporum species complex</taxon>
    </lineage>
</organism>
<accession>A0A0D2XXZ2</accession>
<sequence length="180" mass="20297">MCCTNTLRISSSLHKAALAVSKITERNSRIQQCQIDQALDIRQVADSFDQTVDEFEVLTMHLGCATATESYFYQAQQHVHSVRLMQNDLRNTLASITDADIKFGQEMRSSYAQFLSHISCYAGDDTQALASLSTITGTFDEFNLQQHQRLTTMRDQLDSYTLVLRKIAALKHGLEEQGLI</sequence>
<name>A0A0D2XXZ2_FUSOF</name>
<dbReference type="EnsemblFungi" id="FOXG_08861T0">
    <property type="protein sequence ID" value="FOXG_08861P0"/>
    <property type="gene ID" value="FOXG_08861"/>
</dbReference>
<evidence type="ECO:0000313" key="1">
    <source>
        <dbReference type="EnsemblFungi" id="FOXG_08861P0"/>
    </source>
</evidence>
<evidence type="ECO:0000313" key="2">
    <source>
        <dbReference type="Proteomes" id="UP000002489"/>
    </source>
</evidence>
<reference evidence="2" key="1">
    <citation type="journal article" date="2012" name="Mol. Plant Microbe Interact.">
        <title>A highly conserved effector in Fusarium oxysporum is required for full virulence on Arabidopsis.</title>
        <authorList>
            <person name="Thatcher L.F."/>
            <person name="Gardiner D.M."/>
            <person name="Kazan K."/>
            <person name="Manners J."/>
        </authorList>
    </citation>
    <scope>NUCLEOTIDE SEQUENCE [LARGE SCALE GENOMIC DNA]</scope>
    <source>
        <strain evidence="2">Fo5176</strain>
    </source>
</reference>
<proteinExistence type="predicted"/>
<dbReference type="AlphaFoldDB" id="A0A0D2XXZ2"/>
<evidence type="ECO:0008006" key="3">
    <source>
        <dbReference type="Google" id="ProtNLM"/>
    </source>
</evidence>